<protein>
    <submittedName>
        <fullName evidence="2">Uncharacterized protein</fullName>
    </submittedName>
</protein>
<keyword evidence="3" id="KW-1185">Reference proteome</keyword>
<name>A0ABN1R022_9ACTN</name>
<sequence>MTTARRPLGHGPQSEATAGPSHGTGPLHRSQADVDAAPLYRGGLPELEQLRERGVLGAPPPAA</sequence>
<accession>A0ABN1R022</accession>
<evidence type="ECO:0000313" key="3">
    <source>
        <dbReference type="Proteomes" id="UP001500418"/>
    </source>
</evidence>
<comment type="caution">
    <text evidence="2">The sequence shown here is derived from an EMBL/GenBank/DDBJ whole genome shotgun (WGS) entry which is preliminary data.</text>
</comment>
<evidence type="ECO:0000256" key="1">
    <source>
        <dbReference type="SAM" id="MobiDB-lite"/>
    </source>
</evidence>
<dbReference type="EMBL" id="BAAAID010000060">
    <property type="protein sequence ID" value="GAA0948883.1"/>
    <property type="molecule type" value="Genomic_DNA"/>
</dbReference>
<dbReference type="Proteomes" id="UP001500418">
    <property type="component" value="Unassembled WGS sequence"/>
</dbReference>
<organism evidence="2 3">
    <name type="scientific">Streptomyces rhizosphaericus</name>
    <dbReference type="NCBI Taxonomy" id="114699"/>
    <lineage>
        <taxon>Bacteria</taxon>
        <taxon>Bacillati</taxon>
        <taxon>Actinomycetota</taxon>
        <taxon>Actinomycetes</taxon>
        <taxon>Kitasatosporales</taxon>
        <taxon>Streptomycetaceae</taxon>
        <taxon>Streptomyces</taxon>
        <taxon>Streptomyces violaceusniger group</taxon>
    </lineage>
</organism>
<reference evidence="2 3" key="1">
    <citation type="journal article" date="2019" name="Int. J. Syst. Evol. Microbiol.">
        <title>The Global Catalogue of Microorganisms (GCM) 10K type strain sequencing project: providing services to taxonomists for standard genome sequencing and annotation.</title>
        <authorList>
            <consortium name="The Broad Institute Genomics Platform"/>
            <consortium name="The Broad Institute Genome Sequencing Center for Infectious Disease"/>
            <person name="Wu L."/>
            <person name="Ma J."/>
        </authorList>
    </citation>
    <scope>NUCLEOTIDE SEQUENCE [LARGE SCALE GENOMIC DNA]</scope>
    <source>
        <strain evidence="2 3">JCM 11444</strain>
    </source>
</reference>
<evidence type="ECO:0000313" key="2">
    <source>
        <dbReference type="EMBL" id="GAA0948883.1"/>
    </source>
</evidence>
<gene>
    <name evidence="2" type="ORF">GCM10009575_070520</name>
</gene>
<proteinExistence type="predicted"/>
<feature type="region of interest" description="Disordered" evidence="1">
    <location>
        <begin position="1"/>
        <end position="45"/>
    </location>
</feature>